<feature type="non-terminal residue" evidence="2">
    <location>
        <position position="1"/>
    </location>
</feature>
<evidence type="ECO:0000313" key="2">
    <source>
        <dbReference type="EMBL" id="RWS20680.1"/>
    </source>
</evidence>
<keyword evidence="3" id="KW-1185">Reference proteome</keyword>
<dbReference type="STRING" id="299467.A0A443RZI7"/>
<dbReference type="OrthoDB" id="15235at2759"/>
<dbReference type="GO" id="GO:0097367">
    <property type="term" value="F:carbohydrate derivative binding"/>
    <property type="evidence" value="ECO:0007669"/>
    <property type="project" value="InterPro"/>
</dbReference>
<dbReference type="VEuPathDB" id="VectorBase:LDEU011360"/>
<dbReference type="GO" id="GO:0004360">
    <property type="term" value="F:glutamine-fructose-6-phosphate transaminase (isomerizing) activity"/>
    <property type="evidence" value="ECO:0007669"/>
    <property type="project" value="TreeGrafter"/>
</dbReference>
<dbReference type="InterPro" id="IPR046348">
    <property type="entry name" value="SIS_dom_sf"/>
</dbReference>
<organism evidence="2 3">
    <name type="scientific">Leptotrombidium deliense</name>
    <dbReference type="NCBI Taxonomy" id="299467"/>
    <lineage>
        <taxon>Eukaryota</taxon>
        <taxon>Metazoa</taxon>
        <taxon>Ecdysozoa</taxon>
        <taxon>Arthropoda</taxon>
        <taxon>Chelicerata</taxon>
        <taxon>Arachnida</taxon>
        <taxon>Acari</taxon>
        <taxon>Acariformes</taxon>
        <taxon>Trombidiformes</taxon>
        <taxon>Prostigmata</taxon>
        <taxon>Anystina</taxon>
        <taxon>Parasitengona</taxon>
        <taxon>Trombiculoidea</taxon>
        <taxon>Trombiculidae</taxon>
        <taxon>Leptotrombidium</taxon>
    </lineage>
</organism>
<evidence type="ECO:0000259" key="1">
    <source>
        <dbReference type="PROSITE" id="PS51464"/>
    </source>
</evidence>
<feature type="domain" description="SIS" evidence="1">
    <location>
        <begin position="1"/>
        <end position="114"/>
    </location>
</feature>
<sequence length="124" mass="13816">KIKELTYMHSEGILSGELKHGPLALIDMDMPVIMIVTRDKTYPKCMNALQQVTARDGRPIIICEKDDVDTQNLAFKCLTIPHTVDCLQGILTVIPLQLLSYHIAVLRGCNVDCPRNLAKSVTVE</sequence>
<gene>
    <name evidence="2" type="ORF">B4U80_07663</name>
</gene>
<dbReference type="Proteomes" id="UP000288716">
    <property type="component" value="Unassembled WGS sequence"/>
</dbReference>
<dbReference type="GO" id="GO:0006487">
    <property type="term" value="P:protein N-linked glycosylation"/>
    <property type="evidence" value="ECO:0007669"/>
    <property type="project" value="TreeGrafter"/>
</dbReference>
<protein>
    <submittedName>
        <fullName evidence="2">Glutamine--fructose-6-phosphate aminotransferase [isomerizing] 2-like isoform X2</fullName>
    </submittedName>
</protein>
<dbReference type="EMBL" id="NCKV01016130">
    <property type="protein sequence ID" value="RWS20680.1"/>
    <property type="molecule type" value="Genomic_DNA"/>
</dbReference>
<dbReference type="GO" id="GO:0006047">
    <property type="term" value="P:UDP-N-acetylglucosamine metabolic process"/>
    <property type="evidence" value="ECO:0007669"/>
    <property type="project" value="TreeGrafter"/>
</dbReference>
<dbReference type="CDD" id="cd05009">
    <property type="entry name" value="SIS_GlmS_GlmD_2"/>
    <property type="match status" value="1"/>
</dbReference>
<reference evidence="2 3" key="1">
    <citation type="journal article" date="2018" name="Gigascience">
        <title>Genomes of trombidid mites reveal novel predicted allergens and laterally-transferred genes associated with secondary metabolism.</title>
        <authorList>
            <person name="Dong X."/>
            <person name="Chaisiri K."/>
            <person name="Xia D."/>
            <person name="Armstrong S.D."/>
            <person name="Fang Y."/>
            <person name="Donnelly M.J."/>
            <person name="Kadowaki T."/>
            <person name="McGarry J.W."/>
            <person name="Darby A.C."/>
            <person name="Makepeace B.L."/>
        </authorList>
    </citation>
    <scope>NUCLEOTIDE SEQUENCE [LARGE SCALE GENOMIC DNA]</scope>
    <source>
        <strain evidence="2">UoL-UT</strain>
    </source>
</reference>
<dbReference type="AlphaFoldDB" id="A0A443RZI7"/>
<dbReference type="PROSITE" id="PS51464">
    <property type="entry name" value="SIS"/>
    <property type="match status" value="1"/>
</dbReference>
<dbReference type="Pfam" id="PF01380">
    <property type="entry name" value="SIS"/>
    <property type="match status" value="1"/>
</dbReference>
<dbReference type="PANTHER" id="PTHR10937:SF0">
    <property type="entry name" value="GLUTAMINE--FRUCTOSE-6-PHOSPHATE TRANSAMINASE (ISOMERIZING)"/>
    <property type="match status" value="1"/>
</dbReference>
<dbReference type="GO" id="GO:0006002">
    <property type="term" value="P:fructose 6-phosphate metabolic process"/>
    <property type="evidence" value="ECO:0007669"/>
    <property type="project" value="TreeGrafter"/>
</dbReference>
<dbReference type="GO" id="GO:0046349">
    <property type="term" value="P:amino sugar biosynthetic process"/>
    <property type="evidence" value="ECO:0007669"/>
    <property type="project" value="UniProtKB-ARBA"/>
</dbReference>
<keyword evidence="2" id="KW-0032">Aminotransferase</keyword>
<name>A0A443RZI7_9ACAR</name>
<comment type="caution">
    <text evidence="2">The sequence shown here is derived from an EMBL/GenBank/DDBJ whole genome shotgun (WGS) entry which is preliminary data.</text>
</comment>
<evidence type="ECO:0000313" key="3">
    <source>
        <dbReference type="Proteomes" id="UP000288716"/>
    </source>
</evidence>
<dbReference type="FunFam" id="3.40.50.10490:FF:000002">
    <property type="entry name" value="Glutamine--fructose-6-phosphate aminotransferase [isomerizing]"/>
    <property type="match status" value="1"/>
</dbReference>
<keyword evidence="2" id="KW-0808">Transferase</keyword>
<proteinExistence type="predicted"/>
<accession>A0A443RZI7</accession>
<dbReference type="SUPFAM" id="SSF53697">
    <property type="entry name" value="SIS domain"/>
    <property type="match status" value="1"/>
</dbReference>
<dbReference type="PANTHER" id="PTHR10937">
    <property type="entry name" value="GLUCOSAMINE--FRUCTOSE-6-PHOSPHATE AMINOTRANSFERASE, ISOMERIZING"/>
    <property type="match status" value="1"/>
</dbReference>
<dbReference type="Gene3D" id="3.40.50.10490">
    <property type="entry name" value="Glucose-6-phosphate isomerase like protein, domain 1"/>
    <property type="match status" value="1"/>
</dbReference>
<dbReference type="InterPro" id="IPR001347">
    <property type="entry name" value="SIS_dom"/>
</dbReference>
<dbReference type="InterPro" id="IPR035490">
    <property type="entry name" value="GlmS/FrlB_SIS"/>
</dbReference>